<dbReference type="AlphaFoldDB" id="A0A5B7IPB1"/>
<proteinExistence type="predicted"/>
<organism evidence="2 3">
    <name type="scientific">Portunus trituberculatus</name>
    <name type="common">Swimming crab</name>
    <name type="synonym">Neptunus trituberculatus</name>
    <dbReference type="NCBI Taxonomy" id="210409"/>
    <lineage>
        <taxon>Eukaryota</taxon>
        <taxon>Metazoa</taxon>
        <taxon>Ecdysozoa</taxon>
        <taxon>Arthropoda</taxon>
        <taxon>Crustacea</taxon>
        <taxon>Multicrustacea</taxon>
        <taxon>Malacostraca</taxon>
        <taxon>Eumalacostraca</taxon>
        <taxon>Eucarida</taxon>
        <taxon>Decapoda</taxon>
        <taxon>Pleocyemata</taxon>
        <taxon>Brachyura</taxon>
        <taxon>Eubrachyura</taxon>
        <taxon>Portunoidea</taxon>
        <taxon>Portunidae</taxon>
        <taxon>Portuninae</taxon>
        <taxon>Portunus</taxon>
    </lineage>
</organism>
<keyword evidence="3" id="KW-1185">Reference proteome</keyword>
<sequence>MNPTSVNRSKTQKERPTKYRGYLAGEERRGGAGRGGAGWGERGEAAHPYHSLQHATHAKPTLLSLCLTPAVTPPPHTPTLILAVPYDLSCCGD</sequence>
<name>A0A5B7IPB1_PORTR</name>
<evidence type="ECO:0000313" key="3">
    <source>
        <dbReference type="Proteomes" id="UP000324222"/>
    </source>
</evidence>
<dbReference type="EMBL" id="VSRR010069163">
    <property type="protein sequence ID" value="MPC85672.1"/>
    <property type="molecule type" value="Genomic_DNA"/>
</dbReference>
<evidence type="ECO:0000313" key="2">
    <source>
        <dbReference type="EMBL" id="MPC85672.1"/>
    </source>
</evidence>
<gene>
    <name evidence="2" type="ORF">E2C01_080455</name>
</gene>
<feature type="region of interest" description="Disordered" evidence="1">
    <location>
        <begin position="1"/>
        <end position="44"/>
    </location>
</feature>
<reference evidence="2 3" key="1">
    <citation type="submission" date="2019-05" db="EMBL/GenBank/DDBJ databases">
        <title>Another draft genome of Portunus trituberculatus and its Hox gene families provides insights of decapod evolution.</title>
        <authorList>
            <person name="Jeong J.-H."/>
            <person name="Song I."/>
            <person name="Kim S."/>
            <person name="Choi T."/>
            <person name="Kim D."/>
            <person name="Ryu S."/>
            <person name="Kim W."/>
        </authorList>
    </citation>
    <scope>NUCLEOTIDE SEQUENCE [LARGE SCALE GENOMIC DNA]</scope>
    <source>
        <tissue evidence="2">Muscle</tissue>
    </source>
</reference>
<protein>
    <submittedName>
        <fullName evidence="2">Uncharacterized protein</fullName>
    </submittedName>
</protein>
<dbReference type="Proteomes" id="UP000324222">
    <property type="component" value="Unassembled WGS sequence"/>
</dbReference>
<evidence type="ECO:0000256" key="1">
    <source>
        <dbReference type="SAM" id="MobiDB-lite"/>
    </source>
</evidence>
<comment type="caution">
    <text evidence="2">The sequence shown here is derived from an EMBL/GenBank/DDBJ whole genome shotgun (WGS) entry which is preliminary data.</text>
</comment>
<accession>A0A5B7IPB1</accession>